<evidence type="ECO:0000313" key="4">
    <source>
        <dbReference type="Proteomes" id="UP000235786"/>
    </source>
</evidence>
<dbReference type="EMBL" id="KZ613956">
    <property type="protein sequence ID" value="PMD33469.1"/>
    <property type="molecule type" value="Genomic_DNA"/>
</dbReference>
<organism evidence="3 4">
    <name type="scientific">Hyaloscypha variabilis (strain UAMH 11265 / GT02V1 / F)</name>
    <name type="common">Meliniomyces variabilis</name>
    <dbReference type="NCBI Taxonomy" id="1149755"/>
    <lineage>
        <taxon>Eukaryota</taxon>
        <taxon>Fungi</taxon>
        <taxon>Dikarya</taxon>
        <taxon>Ascomycota</taxon>
        <taxon>Pezizomycotina</taxon>
        <taxon>Leotiomycetes</taxon>
        <taxon>Helotiales</taxon>
        <taxon>Hyaloscyphaceae</taxon>
        <taxon>Hyaloscypha</taxon>
        <taxon>Hyaloscypha variabilis</taxon>
    </lineage>
</organism>
<evidence type="ECO:0000259" key="2">
    <source>
        <dbReference type="Pfam" id="PF20248"/>
    </source>
</evidence>
<feature type="compositionally biased region" description="Pro residues" evidence="1">
    <location>
        <begin position="1551"/>
        <end position="1560"/>
    </location>
</feature>
<dbReference type="PANTHER" id="PTHR30619">
    <property type="entry name" value="DNA INTERNALIZATION/COMPETENCE PROTEIN COMEC/REC2"/>
    <property type="match status" value="1"/>
</dbReference>
<protein>
    <recommendedName>
        <fullName evidence="2">DUF6603 domain-containing protein</fullName>
    </recommendedName>
</protein>
<accession>A0A2J6R4R2</accession>
<dbReference type="InterPro" id="IPR036866">
    <property type="entry name" value="RibonucZ/Hydroxyglut_hydro"/>
</dbReference>
<feature type="compositionally biased region" description="Basic and acidic residues" evidence="1">
    <location>
        <begin position="1568"/>
        <end position="1582"/>
    </location>
</feature>
<dbReference type="SUPFAM" id="SSF56281">
    <property type="entry name" value="Metallo-hydrolase/oxidoreductase"/>
    <property type="match status" value="1"/>
</dbReference>
<feature type="region of interest" description="Disordered" evidence="1">
    <location>
        <begin position="1551"/>
        <end position="1599"/>
    </location>
</feature>
<evidence type="ECO:0000313" key="3">
    <source>
        <dbReference type="EMBL" id="PMD33469.1"/>
    </source>
</evidence>
<feature type="compositionally biased region" description="Acidic residues" evidence="1">
    <location>
        <begin position="616"/>
        <end position="630"/>
    </location>
</feature>
<reference evidence="3 4" key="1">
    <citation type="submission" date="2016-04" db="EMBL/GenBank/DDBJ databases">
        <title>A degradative enzymes factory behind the ericoid mycorrhizal symbiosis.</title>
        <authorList>
            <consortium name="DOE Joint Genome Institute"/>
            <person name="Martino E."/>
            <person name="Morin E."/>
            <person name="Grelet G."/>
            <person name="Kuo A."/>
            <person name="Kohler A."/>
            <person name="Daghino S."/>
            <person name="Barry K."/>
            <person name="Choi C."/>
            <person name="Cichocki N."/>
            <person name="Clum A."/>
            <person name="Copeland A."/>
            <person name="Hainaut M."/>
            <person name="Haridas S."/>
            <person name="Labutti K."/>
            <person name="Lindquist E."/>
            <person name="Lipzen A."/>
            <person name="Khouja H.-R."/>
            <person name="Murat C."/>
            <person name="Ohm R."/>
            <person name="Olson A."/>
            <person name="Spatafora J."/>
            <person name="Veneault-Fourrey C."/>
            <person name="Henrissat B."/>
            <person name="Grigoriev I."/>
            <person name="Martin F."/>
            <person name="Perotto S."/>
        </authorList>
    </citation>
    <scope>NUCLEOTIDE SEQUENCE [LARGE SCALE GENOMIC DNA]</scope>
    <source>
        <strain evidence="3 4">F</strain>
    </source>
</reference>
<name>A0A2J6R4R2_HYAVF</name>
<dbReference type="PANTHER" id="PTHR30619:SF1">
    <property type="entry name" value="RECOMBINATION PROTEIN 2"/>
    <property type="match status" value="1"/>
</dbReference>
<evidence type="ECO:0000256" key="1">
    <source>
        <dbReference type="SAM" id="MobiDB-lite"/>
    </source>
</evidence>
<feature type="domain" description="DUF6603" evidence="2">
    <location>
        <begin position="1712"/>
        <end position="2091"/>
    </location>
</feature>
<sequence length="2345" mass="251699">MSATYATNGVDTYHLNVGVGDCTIVIEVVTPPGKVGYKPNSITLVDGGNTAPKSGNGAWTRIRDFMKITLPALKEGTYTNLEASDCKFTSIVITHWDQDHYGGVWDVIRADIQNSKDGGATNDTVQCTLMKYGDPTGRAHPLTTLYVPYMSQKVAPTDVPHYKLKISEDRGFRINKKDGTLCDVFIGRTTAEQKSDDFWITGVCKIVYNWELVIGTNLFTGANPAAKIVDDKFQYNLTQYPTVADLITAHQGTNIRAGFYIIGAMSQHFSQASASKVMAQDGVVRIIDVNNDTPNRSTGNNMVSIVAVIAWPAGSWPGVTTTTVSHYLAGDALWKEEAEIAAWINQKVWFIKLSHHGGAYSSPAAVFNTYQPRKIIVSAGRAHRHPDFRLLLWLYLWIAGSADREKFYGRDAIYPTGFPYWMALTAEQDKTTNQVTLKPAGNKKKTMQKNFNDTAFNAVCSTISKYIWPWIQKTYNAQPATDQDRWLINEFLEDYWPDLSRLQSTMIGRSGNVTLGTKSVMTEDNEVWFVATLVRASPEEQQSFIGYMYRQVDKDNKGIPIYTSNFGVRKFRVPGVEVVPRGWYARGCKKDNRGAPVNTAAASAAAASSSSAMAIEDSDAEDDLDSDEEESIIAQEDADLVEAMMALGGTKLAGVRKDAPAASTPSALQTWPPAPTGTTAYICASSVTSPGGSVTILSDSPLDRFLGNLRLPILVLEKTLDNSGNQVNLVTSGSFTDDLADWIMLALDATSVSVSATGTDVVSDFHIDLNVPLSNSTTTVGLQFSTACPPPLIKAALPSPLPFGYDELSTLLILGLDFANSQGGVAQSWNLQQVLDYLGVPAGQLQGLVDTIGLAIDMYIINPQDPSLGGKYSDARNVVWFDATTNAIHYRLEFRVGADVITTIGSWVKTVFANSITVTDARMIGRLYYSCSQTEATTSSTSQPADANSWSNMIVSPACEAAPFSDMTLSVHLTSPKLSNGITGKLIFNPEQSTTTFMLMPDAGTTIYDMVAWMVDVLGSVFSVNISDYLPKQDDGSNAHEPAVRSISIQSDGTQIVSFSIDVELEVDFGKDDSGTNLCFFLSYTWRRSGVTHTFNGSLWCPPVPPGTILDTIPECLPEYEVYKSLTPLTPNLNPYIYLSSLIPDNVISHWPQELDPRIEMASIDLNSDGIEFSGQLVGTPPTDANGPIPPTGFYLDTVDLYASYTRSTKEIQVNFSATVDVYAQDPTDTVSIRVSIDYDTSVTTGTVWQLTGLVQNLNMAHLFNFFPSLDAPALMNIMDHIEIQTFGVDYTYTSGVGSDFTAEAVLVIDPVMLDLTFTRAVASGWTFSAVLTAAPGVDTSFLAILKSLVKDSTVLDDIPSFLDIPINSTDTGASLTLIAQGVDVTSTDGKTETQFMSVVLILVIGHIEVSFIQIQEKASTGSTAPVTKRLLHASLNAIPFPSIPNIPLVGQLNPPFDEVDFDWVQDDSTGTGDKGLTRLELGAINNIPGFPGVKYQDNVKPKNPNDSNTKGPQDTDVLLLAGSHLILANSAQAGASGSDVVLDYVFGKPAPPAASPPSSPSAVSKATKPEPKNEALSKAADDPTPDPSPETGNPTTMAKMQKTIGPLTISNVGLRYENSTISFILDALVKLGPIEFELLGFGLELSFSGGLSIRTLESIIPTPVISGVACSFNAPPVQIAGIFLNLSSGDLIKFVGGVTVTIPPYSLLAIGGFGYNSYLRLPTIDQICSFPLVDTNSLPSGSAGGDPIALLSEFTSTSTPPQSYQGWISDRDGPMWFAAGLQCKAVQVLDVNALVVLSFNPGVTLGIFATAVGMMPSGPDASRDTSLLYIELGIECVLDISHGTFLCEASLSPNSFVLNPTCHLGGGFALAYWFSNSDHPGDWVFTVGGYHSAFQPPAWYPVPDRLSIWWDLGPLQVTGQAYFAITPKCCMGGGSLNAVLSAGPLGAHFNAYADFLINFSPFHFLASAGVDIGVDFTLDLWLFTIHISVDISAQLTLQGPPFGGTAYVDFWVFGFTVTFGDNSNDVPAKTLPQFYQMLLQNTDPSATKNGGSGDHILSVVAGQYAAKASNMQAPPGTEWVVRRSGFQFSVMSRFAIETANINGGTAVEASPANKIYAKPMQLTAPTPDQPTAADQYISSDMTVTIAQVGTSTIGTFVFTPVISQMPTALWGLYDPALDPSDGSDSSRALLNGGGQTQPMFMGLIIQAPAPALSPDQIQPFNALDAMSENVFTNLDNPNKTLPPAESADGWSPNIPTTTTPLPSTAWLPAAPADSSTDAAAQWEAVSTAWRNPSLGAAAIAKSALTAWKGAFGWAPNTVAAPGRCSQVAEMELDYLMAPLMTVTS</sequence>
<dbReference type="OrthoDB" id="5352492at2759"/>
<dbReference type="Pfam" id="PF20248">
    <property type="entry name" value="DUF6603"/>
    <property type="match status" value="1"/>
</dbReference>
<keyword evidence="4" id="KW-1185">Reference proteome</keyword>
<proteinExistence type="predicted"/>
<gene>
    <name evidence="3" type="ORF">L207DRAFT_589834</name>
</gene>
<feature type="region of interest" description="Disordered" evidence="1">
    <location>
        <begin position="610"/>
        <end position="630"/>
    </location>
</feature>
<dbReference type="Proteomes" id="UP000235786">
    <property type="component" value="Unassembled WGS sequence"/>
</dbReference>
<dbReference type="InterPro" id="IPR046538">
    <property type="entry name" value="DUF6603"/>
</dbReference>
<dbReference type="STRING" id="1149755.A0A2J6R4R2"/>
<dbReference type="Gene3D" id="3.60.15.10">
    <property type="entry name" value="Ribonuclease Z/Hydroxyacylglutathione hydrolase-like"/>
    <property type="match status" value="1"/>
</dbReference>
<dbReference type="InterPro" id="IPR052159">
    <property type="entry name" value="Competence_DNA_uptake"/>
</dbReference>
<feature type="region of interest" description="Disordered" evidence="1">
    <location>
        <begin position="1493"/>
        <end position="1516"/>
    </location>
</feature>